<accession>A0A9D4D2S4</accession>
<dbReference type="AlphaFoldDB" id="A0A9D4D2S4"/>
<dbReference type="Proteomes" id="UP000828390">
    <property type="component" value="Unassembled WGS sequence"/>
</dbReference>
<reference evidence="1" key="2">
    <citation type="submission" date="2020-11" db="EMBL/GenBank/DDBJ databases">
        <authorList>
            <person name="McCartney M.A."/>
            <person name="Auch B."/>
            <person name="Kono T."/>
            <person name="Mallez S."/>
            <person name="Becker A."/>
            <person name="Gohl D.M."/>
            <person name="Silverstein K.A.T."/>
            <person name="Koren S."/>
            <person name="Bechman K.B."/>
            <person name="Herman A."/>
            <person name="Abrahante J.E."/>
            <person name="Garbe J."/>
        </authorList>
    </citation>
    <scope>NUCLEOTIDE SEQUENCE</scope>
    <source>
        <strain evidence="1">Duluth1</strain>
        <tissue evidence="1">Whole animal</tissue>
    </source>
</reference>
<dbReference type="EMBL" id="JAIWYP010000011">
    <property type="protein sequence ID" value="KAH3737595.1"/>
    <property type="molecule type" value="Genomic_DNA"/>
</dbReference>
<name>A0A9D4D2S4_DREPO</name>
<reference evidence="1" key="1">
    <citation type="journal article" date="2019" name="bioRxiv">
        <title>The Genome of the Zebra Mussel, Dreissena polymorpha: A Resource for Invasive Species Research.</title>
        <authorList>
            <person name="McCartney M.A."/>
            <person name="Auch B."/>
            <person name="Kono T."/>
            <person name="Mallez S."/>
            <person name="Zhang Y."/>
            <person name="Obille A."/>
            <person name="Becker A."/>
            <person name="Abrahante J.E."/>
            <person name="Garbe J."/>
            <person name="Badalamenti J.P."/>
            <person name="Herman A."/>
            <person name="Mangelson H."/>
            <person name="Liachko I."/>
            <person name="Sullivan S."/>
            <person name="Sone E.D."/>
            <person name="Koren S."/>
            <person name="Silverstein K.A.T."/>
            <person name="Beckman K.B."/>
            <person name="Gohl D.M."/>
        </authorList>
    </citation>
    <scope>NUCLEOTIDE SEQUENCE</scope>
    <source>
        <strain evidence="1">Duluth1</strain>
        <tissue evidence="1">Whole animal</tissue>
    </source>
</reference>
<proteinExistence type="predicted"/>
<protein>
    <submittedName>
        <fullName evidence="1">Uncharacterized protein</fullName>
    </submittedName>
</protein>
<evidence type="ECO:0000313" key="1">
    <source>
        <dbReference type="EMBL" id="KAH3737595.1"/>
    </source>
</evidence>
<gene>
    <name evidence="1" type="ORF">DPMN_044188</name>
</gene>
<organism evidence="1 2">
    <name type="scientific">Dreissena polymorpha</name>
    <name type="common">Zebra mussel</name>
    <name type="synonym">Mytilus polymorpha</name>
    <dbReference type="NCBI Taxonomy" id="45954"/>
    <lineage>
        <taxon>Eukaryota</taxon>
        <taxon>Metazoa</taxon>
        <taxon>Spiralia</taxon>
        <taxon>Lophotrochozoa</taxon>
        <taxon>Mollusca</taxon>
        <taxon>Bivalvia</taxon>
        <taxon>Autobranchia</taxon>
        <taxon>Heteroconchia</taxon>
        <taxon>Euheterodonta</taxon>
        <taxon>Imparidentia</taxon>
        <taxon>Neoheterodontei</taxon>
        <taxon>Myida</taxon>
        <taxon>Dreissenoidea</taxon>
        <taxon>Dreissenidae</taxon>
        <taxon>Dreissena</taxon>
    </lineage>
</organism>
<comment type="caution">
    <text evidence="1">The sequence shown here is derived from an EMBL/GenBank/DDBJ whole genome shotgun (WGS) entry which is preliminary data.</text>
</comment>
<keyword evidence="2" id="KW-1185">Reference proteome</keyword>
<sequence>MPFDEIKPSNQKHNLLQQLLPLTPVKPKKSIDKYFFRCASLYVPSGLFSTYSDSLNCMTGENE</sequence>
<evidence type="ECO:0000313" key="2">
    <source>
        <dbReference type="Proteomes" id="UP000828390"/>
    </source>
</evidence>